<dbReference type="Gene3D" id="3.40.190.10">
    <property type="entry name" value="Periplasmic binding protein-like II"/>
    <property type="match status" value="2"/>
</dbReference>
<dbReference type="GO" id="GO:0030288">
    <property type="term" value="C:outer membrane-bounded periplasmic space"/>
    <property type="evidence" value="ECO:0007669"/>
    <property type="project" value="TreeGrafter"/>
</dbReference>
<dbReference type="GO" id="GO:0030975">
    <property type="term" value="F:thiamine binding"/>
    <property type="evidence" value="ECO:0007669"/>
    <property type="project" value="TreeGrafter"/>
</dbReference>
<gene>
    <name evidence="2" type="ORF">BCB69_02970</name>
    <name evidence="3" type="ORF">DX915_00225</name>
</gene>
<reference evidence="2" key="2">
    <citation type="submission" date="2016-08" db="EMBL/GenBank/DDBJ databases">
        <authorList>
            <person name="Seilhamer J.J."/>
        </authorList>
    </citation>
    <scope>NUCLEOTIDE SEQUENCE [LARGE SCALE GENOMIC DNA]</scope>
    <source>
        <strain evidence="2">F0677</strain>
    </source>
</reference>
<dbReference type="Proteomes" id="UP000094757">
    <property type="component" value="Chromosome"/>
</dbReference>
<evidence type="ECO:0000313" key="5">
    <source>
        <dbReference type="Proteomes" id="UP000266262"/>
    </source>
</evidence>
<dbReference type="GO" id="GO:0015888">
    <property type="term" value="P:thiamine transport"/>
    <property type="evidence" value="ECO:0007669"/>
    <property type="project" value="TreeGrafter"/>
</dbReference>
<dbReference type="SUPFAM" id="SSF53850">
    <property type="entry name" value="Periplasmic binding protein-like II"/>
    <property type="match status" value="1"/>
</dbReference>
<organism evidence="2 4">
    <name type="scientific">Dialister pneumosintes</name>
    <dbReference type="NCBI Taxonomy" id="39950"/>
    <lineage>
        <taxon>Bacteria</taxon>
        <taxon>Bacillati</taxon>
        <taxon>Bacillota</taxon>
        <taxon>Negativicutes</taxon>
        <taxon>Veillonellales</taxon>
        <taxon>Veillonellaceae</taxon>
        <taxon>Dialister</taxon>
    </lineage>
</organism>
<accession>A0A1B3WDH3</accession>
<reference evidence="3 5" key="3">
    <citation type="submission" date="2018-08" db="EMBL/GenBank/DDBJ databases">
        <title>Draft genome sequence of Dialister pneumosintes KCOM 1685.</title>
        <authorList>
            <person name="Kook J.-K."/>
            <person name="Park S.-N."/>
            <person name="Lim Y.K."/>
        </authorList>
    </citation>
    <scope>NUCLEOTIDE SEQUENCE [LARGE SCALE GENOMIC DNA]</scope>
    <source>
        <strain evidence="3 5">KCOM 1685</strain>
    </source>
</reference>
<evidence type="ECO:0000256" key="1">
    <source>
        <dbReference type="ARBA" id="ARBA00022729"/>
    </source>
</evidence>
<evidence type="ECO:0000313" key="4">
    <source>
        <dbReference type="Proteomes" id="UP000094757"/>
    </source>
</evidence>
<reference evidence="4" key="1">
    <citation type="submission" date="2016-08" db="EMBL/GenBank/DDBJ databases">
        <authorList>
            <person name="Holder M.E."/>
            <person name="Ajami N.J."/>
            <person name="Petrosino J.F."/>
        </authorList>
    </citation>
    <scope>NUCLEOTIDE SEQUENCE [LARGE SCALE GENOMIC DNA]</scope>
    <source>
        <strain evidence="4">F0677</strain>
    </source>
</reference>
<evidence type="ECO:0000313" key="3">
    <source>
        <dbReference type="EMBL" id="RID94007.1"/>
    </source>
</evidence>
<dbReference type="KEGG" id="dpn:BCB69_02970"/>
<dbReference type="RefSeq" id="WP_069176974.1">
    <property type="nucleotide sequence ID" value="NZ_CP017037.1"/>
</dbReference>
<proteinExistence type="predicted"/>
<evidence type="ECO:0000313" key="2">
    <source>
        <dbReference type="EMBL" id="AOH39024.1"/>
    </source>
</evidence>
<dbReference type="PANTHER" id="PTHR30006">
    <property type="entry name" value="THIAMINE-BINDING PERIPLASMIC PROTEIN-RELATED"/>
    <property type="match status" value="1"/>
</dbReference>
<dbReference type="Pfam" id="PF13531">
    <property type="entry name" value="SBP_bac_11"/>
    <property type="match status" value="1"/>
</dbReference>
<dbReference type="GO" id="GO:0030976">
    <property type="term" value="F:thiamine pyrophosphate binding"/>
    <property type="evidence" value="ECO:0007669"/>
    <property type="project" value="TreeGrafter"/>
</dbReference>
<keyword evidence="5" id="KW-1185">Reference proteome</keyword>
<dbReference type="AlphaFoldDB" id="A0A1B3WDH3"/>
<protein>
    <submittedName>
        <fullName evidence="3">Extracellular solute-binding protein</fullName>
    </submittedName>
</protein>
<dbReference type="EMBL" id="CP017037">
    <property type="protein sequence ID" value="AOH39024.1"/>
    <property type="molecule type" value="Genomic_DNA"/>
</dbReference>
<dbReference type="STRING" id="39950.BCB69_02970"/>
<dbReference type="PANTHER" id="PTHR30006:SF2">
    <property type="entry name" value="ABC TRANSPORTER SUBSTRATE-BINDING PROTEIN"/>
    <property type="match status" value="1"/>
</dbReference>
<dbReference type="Proteomes" id="UP000266262">
    <property type="component" value="Unassembled WGS sequence"/>
</dbReference>
<sequence>MKRFISVVFFLIVSIAILGSVYYKAKKQDIQRQSVAQSTKTLYVYTDMSLELIHAVAKLFEMKTGITVDVIPLTENQILDASLRTAQQADIVISSQEVLQQLSTKQQLHPFISEQTDTVLYPYRAENGLWTGVWIDPIIFIVNPTFYKENFDILYTWDSVIQNMDIRISVTDFVTSRESENLLYCMGEHFGDEETLMRLLQLGKHVVQYGKYLSTPVRMVAMNKADVGISNYSEAMRAKKEQFPVQIIYPDDGQPWYLYGIGIYKDAPNFELAGEFVDWVLSEDLKNTMGEVGTYYLLTNDVMQEKDDRGCLLDLWDLKKVFVKEGRDAFKKEWISEVRFAKKAE</sequence>
<dbReference type="OrthoDB" id="3034376at2"/>
<keyword evidence="1" id="KW-0732">Signal</keyword>
<name>A0A1B3WDH3_9FIRM</name>
<dbReference type="EMBL" id="QWKU01000001">
    <property type="protein sequence ID" value="RID94007.1"/>
    <property type="molecule type" value="Genomic_DNA"/>
</dbReference>